<reference evidence="1" key="1">
    <citation type="submission" date="2021-02" db="EMBL/GenBank/DDBJ databases">
        <authorList>
            <person name="Syme A R."/>
            <person name="Syme A R."/>
            <person name="Moolhuijzen P."/>
        </authorList>
    </citation>
    <scope>NUCLEOTIDE SEQUENCE</scope>
    <source>
        <strain evidence="1">W1-1</strain>
    </source>
</reference>
<proteinExistence type="predicted"/>
<sequence length="422" mass="46635">MVAFIKYCVIAVLQRACALYGLVSTETMDLSVSNNNTCIGISRPYYFREISYIDHGPVVGDKDATVAAKDAPTITINITEEITPDRTVDMALPTEESIMNVDVTPKIAGPPSVHPAAVAAQLLFGISLCLVFATVYAVNNRKISNVLQGHVSSIKALQGLSHDNVIFLNSLGIKISGLFKSVQTLSDKIACLRMTNEVRMDGMERKANQTSEELERLAVSVEDQTAILKGHTATIEKHTTSLENHVEAIAEQYETITGHKDIIDVLAANQNNFHAARTEWEDSLMVTTGIVDTHSDQIQTLHDIHEKFAEHIVATCRQKEAVLNTRIKHLKAGRQALIRMTEERDTTIQYLSKTLQEERAEKALVVDYLRAHTFTNVHANNVYQEAVDKATEGQMAPLLVGYMKAVNAQLEASDEATRRVPL</sequence>
<evidence type="ECO:0000313" key="1">
    <source>
        <dbReference type="EMBL" id="CAE7212160.1"/>
    </source>
</evidence>
<gene>
    <name evidence="1" type="ORF">PTTW11_10263</name>
</gene>
<accession>A0A6S6WFR8</accession>
<evidence type="ECO:0000313" key="2">
    <source>
        <dbReference type="Proteomes" id="UP000472372"/>
    </source>
</evidence>
<dbReference type="EMBL" id="HG992986">
    <property type="protein sequence ID" value="CAE7212160.1"/>
    <property type="molecule type" value="Genomic_DNA"/>
</dbReference>
<protein>
    <submittedName>
        <fullName evidence="1">Uncharacterized protein</fullName>
    </submittedName>
</protein>
<dbReference type="Proteomes" id="UP000472372">
    <property type="component" value="Chromosome 10"/>
</dbReference>
<dbReference type="AlphaFoldDB" id="A0A6S6WFR8"/>
<name>A0A6S6WFR8_9PLEO</name>
<organism evidence="1 2">
    <name type="scientific">Pyrenophora teres f. teres</name>
    <dbReference type="NCBI Taxonomy" id="97479"/>
    <lineage>
        <taxon>Eukaryota</taxon>
        <taxon>Fungi</taxon>
        <taxon>Dikarya</taxon>
        <taxon>Ascomycota</taxon>
        <taxon>Pezizomycotina</taxon>
        <taxon>Dothideomycetes</taxon>
        <taxon>Pleosporomycetidae</taxon>
        <taxon>Pleosporales</taxon>
        <taxon>Pleosporineae</taxon>
        <taxon>Pleosporaceae</taxon>
        <taxon>Pyrenophora</taxon>
    </lineage>
</organism>